<evidence type="ECO:0000259" key="7">
    <source>
        <dbReference type="Pfam" id="PF09924"/>
    </source>
</evidence>
<dbReference type="Proteomes" id="UP000186221">
    <property type="component" value="Unassembled WGS sequence"/>
</dbReference>
<evidence type="ECO:0000313" key="8">
    <source>
        <dbReference type="EMBL" id="SIT01979.1"/>
    </source>
</evidence>
<dbReference type="PANTHER" id="PTHR34697">
    <property type="entry name" value="PHOSPHATIDYLGLYCEROL LYSYLTRANSFERASE"/>
    <property type="match status" value="1"/>
</dbReference>
<evidence type="ECO:0000256" key="1">
    <source>
        <dbReference type="ARBA" id="ARBA00004651"/>
    </source>
</evidence>
<evidence type="ECO:0000256" key="3">
    <source>
        <dbReference type="ARBA" id="ARBA00022692"/>
    </source>
</evidence>
<name>A0A1N7NUT3_9RHOB</name>
<feature type="transmembrane region" description="Helical" evidence="6">
    <location>
        <begin position="247"/>
        <end position="270"/>
    </location>
</feature>
<dbReference type="GO" id="GO:0016755">
    <property type="term" value="F:aminoacyltransferase activity"/>
    <property type="evidence" value="ECO:0007669"/>
    <property type="project" value="TreeGrafter"/>
</dbReference>
<dbReference type="EMBL" id="FTOG01000008">
    <property type="protein sequence ID" value="SIT01979.1"/>
    <property type="molecule type" value="Genomic_DNA"/>
</dbReference>
<organism evidence="8 9">
    <name type="scientific">Rhodobacter aestuarii</name>
    <dbReference type="NCBI Taxonomy" id="453582"/>
    <lineage>
        <taxon>Bacteria</taxon>
        <taxon>Pseudomonadati</taxon>
        <taxon>Pseudomonadota</taxon>
        <taxon>Alphaproteobacteria</taxon>
        <taxon>Rhodobacterales</taxon>
        <taxon>Rhodobacter group</taxon>
        <taxon>Rhodobacter</taxon>
    </lineage>
</organism>
<dbReference type="AlphaFoldDB" id="A0A1N7NUT3"/>
<keyword evidence="5 6" id="KW-0472">Membrane</keyword>
<dbReference type="GO" id="GO:0005886">
    <property type="term" value="C:plasma membrane"/>
    <property type="evidence" value="ECO:0007669"/>
    <property type="project" value="UniProtKB-SubCell"/>
</dbReference>
<dbReference type="InterPro" id="IPR051211">
    <property type="entry name" value="PG_lysyltransferase"/>
</dbReference>
<protein>
    <submittedName>
        <fullName evidence="8">Phosphatidylglycerol lysyltransferase</fullName>
    </submittedName>
</protein>
<sequence length="664" mass="69318">MSDHRKGTAVAAQLTSDEGATRPLRFGAAAGRQVLGIVLVGAFLWALRDRLAMLDGAAVMAALARVDIAHWALALAATFVSFAALAQYDAIIHRLLGTGTAARPARRAGWTSIALSQTIGFGLVSGALVRWRMLPETSLARATKITATVAATFLISWAVLTAHVLLIAPVSLPGLSLATVQGFALLGLALGGALALAALLLPGLKIGRLTLRLPAPAVMAQILALALIDTAFAALALWALLPSGTDIGLLALFPAFLLALGAGFVSGTPGGVGPFEITLISLLPSAPEPELLAAILAWRIAYFGVPALAAMAVVALRPARAGDAPQVVAAPMDCPQISHLVAQDRQAELGLMHQGNLGVLRCDRAPGGWMAGRAGQTLVALLEPFGTAPSGGMFNALREAARAEGRRASLYKVSGRTAALARKAGWVVAPVATEVWLDPRSYTLDCPSRSGLRRKLRKAAKAGLTITPAEGPLPMAEMIAIADHWRGARGGERGFSMGRFAPDYVRQQQVMLAHVKGKLVGFASFHANRTEWVLDLMRPGEDAPDGTMQALINGALEAAAQAGVKRLSLAALPPRAEDISGPAAHIWRRAEKGAGAAGLRQFKMSFAPNLSPRYIAAPSAPALALAGVEIARAIHRPAPLTAHEPAPTPALEMVRNLWRASRSS</sequence>
<dbReference type="SUPFAM" id="SSF55729">
    <property type="entry name" value="Acyl-CoA N-acyltransferases (Nat)"/>
    <property type="match status" value="1"/>
</dbReference>
<evidence type="ECO:0000256" key="5">
    <source>
        <dbReference type="ARBA" id="ARBA00023136"/>
    </source>
</evidence>
<dbReference type="InterPro" id="IPR016181">
    <property type="entry name" value="Acyl_CoA_acyltransferase"/>
</dbReference>
<dbReference type="Pfam" id="PF09924">
    <property type="entry name" value="LPG_synthase_C"/>
    <property type="match status" value="1"/>
</dbReference>
<feature type="transmembrane region" description="Helical" evidence="6">
    <location>
        <begin position="68"/>
        <end position="88"/>
    </location>
</feature>
<keyword evidence="4 6" id="KW-1133">Transmembrane helix</keyword>
<keyword evidence="3 6" id="KW-0812">Transmembrane</keyword>
<dbReference type="InterPro" id="IPR024320">
    <property type="entry name" value="LPG_synthase_C"/>
</dbReference>
<reference evidence="9" key="1">
    <citation type="submission" date="2017-01" db="EMBL/GenBank/DDBJ databases">
        <authorList>
            <person name="Varghese N."/>
            <person name="Submissions S."/>
        </authorList>
    </citation>
    <scope>NUCLEOTIDE SEQUENCE [LARGE SCALE GENOMIC DNA]</scope>
    <source>
        <strain evidence="9">DSM 19945</strain>
    </source>
</reference>
<feature type="transmembrane region" description="Helical" evidence="6">
    <location>
        <begin position="108"/>
        <end position="129"/>
    </location>
</feature>
<keyword evidence="8" id="KW-0808">Transferase</keyword>
<dbReference type="GO" id="GO:0055091">
    <property type="term" value="P:phospholipid homeostasis"/>
    <property type="evidence" value="ECO:0007669"/>
    <property type="project" value="TreeGrafter"/>
</dbReference>
<evidence type="ECO:0000256" key="4">
    <source>
        <dbReference type="ARBA" id="ARBA00022989"/>
    </source>
</evidence>
<feature type="transmembrane region" description="Helical" evidence="6">
    <location>
        <begin position="26"/>
        <end position="47"/>
    </location>
</feature>
<comment type="subcellular location">
    <subcellularLocation>
        <location evidence="1">Cell membrane</location>
        <topology evidence="1">Multi-pass membrane protein</topology>
    </subcellularLocation>
</comment>
<dbReference type="OrthoDB" id="145485at2"/>
<dbReference type="STRING" id="453582.SAMN05421580_108152"/>
<feature type="transmembrane region" description="Helical" evidence="6">
    <location>
        <begin position="180"/>
        <end position="201"/>
    </location>
</feature>
<dbReference type="PANTHER" id="PTHR34697:SF2">
    <property type="entry name" value="PHOSPHATIDYLGLYCEROL LYSYLTRANSFERASE"/>
    <property type="match status" value="1"/>
</dbReference>
<evidence type="ECO:0000313" key="9">
    <source>
        <dbReference type="Proteomes" id="UP000186221"/>
    </source>
</evidence>
<gene>
    <name evidence="8" type="ORF">SAMN05421580_108152</name>
</gene>
<feature type="transmembrane region" description="Helical" evidence="6">
    <location>
        <begin position="291"/>
        <end position="316"/>
    </location>
</feature>
<keyword evidence="2" id="KW-1003">Cell membrane</keyword>
<feature type="transmembrane region" description="Helical" evidence="6">
    <location>
        <begin position="222"/>
        <end position="241"/>
    </location>
</feature>
<evidence type="ECO:0000256" key="6">
    <source>
        <dbReference type="SAM" id="Phobius"/>
    </source>
</evidence>
<evidence type="ECO:0000256" key="2">
    <source>
        <dbReference type="ARBA" id="ARBA00022475"/>
    </source>
</evidence>
<keyword evidence="9" id="KW-1185">Reference proteome</keyword>
<feature type="transmembrane region" description="Helical" evidence="6">
    <location>
        <begin position="149"/>
        <end position="168"/>
    </location>
</feature>
<accession>A0A1N7NUT3</accession>
<feature type="domain" description="Phosphatidylglycerol lysyltransferase C-terminal" evidence="7">
    <location>
        <begin position="369"/>
        <end position="616"/>
    </location>
</feature>
<proteinExistence type="predicted"/>
<dbReference type="RefSeq" id="WP_076485438.1">
    <property type="nucleotide sequence ID" value="NZ_FTOG01000008.1"/>
</dbReference>